<dbReference type="InterPro" id="IPR023198">
    <property type="entry name" value="PGP-like_dom2"/>
</dbReference>
<evidence type="ECO:0000313" key="1">
    <source>
        <dbReference type="EMBL" id="QNV38259.1"/>
    </source>
</evidence>
<dbReference type="InterPro" id="IPR023214">
    <property type="entry name" value="HAD_sf"/>
</dbReference>
<dbReference type="SFLD" id="SFLDS00003">
    <property type="entry name" value="Haloacid_Dehalogenase"/>
    <property type="match status" value="1"/>
</dbReference>
<dbReference type="InterPro" id="IPR050155">
    <property type="entry name" value="HAD-like_hydrolase_sf"/>
</dbReference>
<dbReference type="KEGG" id="rter:IDM49_03010"/>
<dbReference type="AlphaFoldDB" id="A0A7H2BF13"/>
<dbReference type="SUPFAM" id="SSF56784">
    <property type="entry name" value="HAD-like"/>
    <property type="match status" value="1"/>
</dbReference>
<evidence type="ECO:0000313" key="2">
    <source>
        <dbReference type="Proteomes" id="UP000516404"/>
    </source>
</evidence>
<accession>A0A7H2BF13</accession>
<keyword evidence="2" id="KW-1185">Reference proteome</keyword>
<keyword evidence="1" id="KW-0378">Hydrolase</keyword>
<dbReference type="PANTHER" id="PTHR43434:SF1">
    <property type="entry name" value="PHOSPHOGLYCOLATE PHOSPHATASE"/>
    <property type="match status" value="1"/>
</dbReference>
<dbReference type="Pfam" id="PF13419">
    <property type="entry name" value="HAD_2"/>
    <property type="match status" value="1"/>
</dbReference>
<dbReference type="Proteomes" id="UP000516404">
    <property type="component" value="Chromosome"/>
</dbReference>
<dbReference type="EMBL" id="CP061539">
    <property type="protein sequence ID" value="QNV38259.1"/>
    <property type="molecule type" value="Genomic_DNA"/>
</dbReference>
<protein>
    <submittedName>
        <fullName evidence="1">HAD hydrolase-like protein</fullName>
    </submittedName>
</protein>
<dbReference type="GeneID" id="96623197"/>
<dbReference type="RefSeq" id="WP_190724983.1">
    <property type="nucleotide sequence ID" value="NZ_CP061539.1"/>
</dbReference>
<dbReference type="Gene3D" id="1.10.150.240">
    <property type="entry name" value="Putative phosphatase, domain 2"/>
    <property type="match status" value="1"/>
</dbReference>
<organism evidence="1 2">
    <name type="scientific">Rothia terrae</name>
    <dbReference type="NCBI Taxonomy" id="396015"/>
    <lineage>
        <taxon>Bacteria</taxon>
        <taxon>Bacillati</taxon>
        <taxon>Actinomycetota</taxon>
        <taxon>Actinomycetes</taxon>
        <taxon>Micrococcales</taxon>
        <taxon>Micrococcaceae</taxon>
        <taxon>Rothia</taxon>
    </lineage>
</organism>
<sequence length="240" mass="26111">MGGAEAEQVSSAGQLILADLAKKSVVTGAANSRRAVLFDLDDTLFLTREVKWEHHRFVAKDSFGIDLTDEELTEHWGKPFEEMIALLYGGLGTPEERLEANKASNERFPKKPIDGALDAVNELLDRGIAVGIITSTVTERAVAELTRHGYPMDRLLLVQGADLTDFHKPDSRVFGRASKLLKALGKTEVTYVGDALTGEQAALDAGFNFVAVTTGLFEADDFSSRSTVLSDLKNLPELFA</sequence>
<dbReference type="SFLD" id="SFLDG01129">
    <property type="entry name" value="C1.5:_HAD__Beta-PGM__Phosphata"/>
    <property type="match status" value="1"/>
</dbReference>
<name>A0A7H2BF13_9MICC</name>
<dbReference type="PANTHER" id="PTHR43434">
    <property type="entry name" value="PHOSPHOGLYCOLATE PHOSPHATASE"/>
    <property type="match status" value="1"/>
</dbReference>
<proteinExistence type="predicted"/>
<gene>
    <name evidence="1" type="ORF">IDM49_03010</name>
</gene>
<dbReference type="InterPro" id="IPR041492">
    <property type="entry name" value="HAD_2"/>
</dbReference>
<dbReference type="InterPro" id="IPR036412">
    <property type="entry name" value="HAD-like_sf"/>
</dbReference>
<reference evidence="1 2" key="1">
    <citation type="submission" date="2020-09" db="EMBL/GenBank/DDBJ databases">
        <title>Investigation of environmental microbes.</title>
        <authorList>
            <person name="Ou Y."/>
            <person name="Kang Q."/>
        </authorList>
    </citation>
    <scope>NUCLEOTIDE SEQUENCE [LARGE SCALE GENOMIC DNA]</scope>
    <source>
        <strain evidence="1 2">KJZ-14</strain>
    </source>
</reference>
<dbReference type="GO" id="GO:0006281">
    <property type="term" value="P:DNA repair"/>
    <property type="evidence" value="ECO:0007669"/>
    <property type="project" value="TreeGrafter"/>
</dbReference>
<dbReference type="Gene3D" id="3.40.50.1000">
    <property type="entry name" value="HAD superfamily/HAD-like"/>
    <property type="match status" value="1"/>
</dbReference>
<dbReference type="GO" id="GO:0008967">
    <property type="term" value="F:phosphoglycolate phosphatase activity"/>
    <property type="evidence" value="ECO:0007669"/>
    <property type="project" value="TreeGrafter"/>
</dbReference>